<dbReference type="CDD" id="cd06170">
    <property type="entry name" value="LuxR_C_like"/>
    <property type="match status" value="1"/>
</dbReference>
<dbReference type="SUPFAM" id="SSF52540">
    <property type="entry name" value="P-loop containing nucleoside triphosphate hydrolases"/>
    <property type="match status" value="1"/>
</dbReference>
<dbReference type="GO" id="GO:0003677">
    <property type="term" value="F:DNA binding"/>
    <property type="evidence" value="ECO:0007669"/>
    <property type="project" value="InterPro"/>
</dbReference>
<keyword evidence="5" id="KW-1185">Reference proteome</keyword>
<dbReference type="Gene3D" id="1.10.10.10">
    <property type="entry name" value="Winged helix-like DNA-binding domain superfamily/Winged helix DNA-binding domain"/>
    <property type="match status" value="1"/>
</dbReference>
<feature type="domain" description="HTH luxR-type" evidence="3">
    <location>
        <begin position="934"/>
        <end position="999"/>
    </location>
</feature>
<evidence type="ECO:0000259" key="3">
    <source>
        <dbReference type="PROSITE" id="PS50043"/>
    </source>
</evidence>
<dbReference type="STRING" id="1296565.SAMN05660657_00521"/>
<dbReference type="SUPFAM" id="SSF48452">
    <property type="entry name" value="TPR-like"/>
    <property type="match status" value="1"/>
</dbReference>
<dbReference type="Gene3D" id="1.25.40.10">
    <property type="entry name" value="Tetratricopeptide repeat domain"/>
    <property type="match status" value="1"/>
</dbReference>
<evidence type="ECO:0000256" key="2">
    <source>
        <dbReference type="ARBA" id="ARBA00022840"/>
    </source>
</evidence>
<name>A0A1I6XG19_9ACTN</name>
<sequence length="1004" mass="105124">MAVPLVPRVTAPSVARATIGAVPRWDERPLVGRAGELATLLAAVDRAAAGRGSAVLVAGDAGVGKSRLLDELAARASGRGLRVLAGHCVDLGEVGLPYLPFVDLLRPVAAELGDGAAGLFAARSAAAREPDAADLGSPVRSLRPPVDDGRLQLFEAVAAALAELAADAPLLVVLEDLHWADRSSRDLLRYLLARLADEPVAVVASYRSDDLHRRHPLRPLLAELVRLPGVERLDLGPLPDAQVEQLVRGLATGVADRTVDDVVARAEGNAFYAEELLAAGLAGETLPLGLTDVLLARVEQLTPAAQQVLRVAAVAGRRVRHELVAAVVWPSAEGDLDAALAEAVHSHLLVVDPDGAYRFRHALVREAVLADLLPGERVRLHAAVAGHLAAEPTAGTAAERAHHLRESHDLAGALSASLEAADAARCVGAPAEWLQHLETVLALWPAVPDAAERAGRGQAELLLDTAAAARRGGELHRAVALLRSAQDLLGAEGDPELRARVHYTLAQVLARIEDQASALRESTAAMELVPAAPPSPVRTWAAATHARACYDLERRADGDAAAEEALAAADALGLDSAWADVAVTLVRSQAVEGGDPAATRPRLEEALARARRSGDADVEMRVLFNLATVAWEAGQSAETLRWSDVGLERARALGVEWSFYAAELRHLGVVSRYVMGDWDGSLALADRLARVPEMAAHVRAAGLLVQVGRGDPSVAERVAWARGLVERLDAHVLLLLATAGAEIDLAAWAGDADTAVARTQEAAETLERLWGASRLAVLRLGAMAMAAVADAAATARLTGDADAERRWADAGESVAGLARDAVADHTRVFGGHGIEATAWLARLEAEAARLAGRADPELWAAVVDAFGYGHAYEQARSRWRLAEALVATGDRDAALAPLTAAAGTARELGAAPLLGAVTALARRARLELPGTGRVVETAAVFTPREAEVLALLARGRTNRQIGSELYISEKTASVHVSNILAKLGAGSRTEAVALAASRGLLPTG</sequence>
<protein>
    <submittedName>
        <fullName evidence="4">Regulatory protein, luxR family</fullName>
    </submittedName>
</protein>
<dbReference type="GO" id="GO:0004016">
    <property type="term" value="F:adenylate cyclase activity"/>
    <property type="evidence" value="ECO:0007669"/>
    <property type="project" value="TreeGrafter"/>
</dbReference>
<dbReference type="PANTHER" id="PTHR16305:SF35">
    <property type="entry name" value="TRANSCRIPTIONAL ACTIVATOR DOMAIN"/>
    <property type="match status" value="1"/>
</dbReference>
<dbReference type="Proteomes" id="UP000199546">
    <property type="component" value="Unassembled WGS sequence"/>
</dbReference>
<dbReference type="InterPro" id="IPR036388">
    <property type="entry name" value="WH-like_DNA-bd_sf"/>
</dbReference>
<keyword evidence="2" id="KW-0067">ATP-binding</keyword>
<dbReference type="PROSITE" id="PS50043">
    <property type="entry name" value="HTH_LUXR_2"/>
    <property type="match status" value="1"/>
</dbReference>
<reference evidence="5" key="1">
    <citation type="submission" date="2016-10" db="EMBL/GenBank/DDBJ databases">
        <authorList>
            <person name="Varghese N."/>
            <person name="Submissions S."/>
        </authorList>
    </citation>
    <scope>NUCLEOTIDE SEQUENCE [LARGE SCALE GENOMIC DNA]</scope>
    <source>
        <strain evidence="5">DSM 46136</strain>
    </source>
</reference>
<dbReference type="AlphaFoldDB" id="A0A1I6XG19"/>
<dbReference type="PRINTS" id="PR00038">
    <property type="entry name" value="HTHLUXR"/>
</dbReference>
<dbReference type="InterPro" id="IPR011990">
    <property type="entry name" value="TPR-like_helical_dom_sf"/>
</dbReference>
<dbReference type="Pfam" id="PF13191">
    <property type="entry name" value="AAA_16"/>
    <property type="match status" value="1"/>
</dbReference>
<dbReference type="InterPro" id="IPR027417">
    <property type="entry name" value="P-loop_NTPase"/>
</dbReference>
<dbReference type="PANTHER" id="PTHR16305">
    <property type="entry name" value="TESTICULAR SOLUBLE ADENYLYL CYCLASE"/>
    <property type="match status" value="1"/>
</dbReference>
<dbReference type="InterPro" id="IPR016032">
    <property type="entry name" value="Sig_transdc_resp-reg_C-effctor"/>
</dbReference>
<dbReference type="SUPFAM" id="SSF46894">
    <property type="entry name" value="C-terminal effector domain of the bipartite response regulators"/>
    <property type="match status" value="1"/>
</dbReference>
<dbReference type="EMBL" id="FPBA01000001">
    <property type="protein sequence ID" value="SFT37328.1"/>
    <property type="molecule type" value="Genomic_DNA"/>
</dbReference>
<dbReference type="GO" id="GO:0005524">
    <property type="term" value="F:ATP binding"/>
    <property type="evidence" value="ECO:0007669"/>
    <property type="project" value="UniProtKB-KW"/>
</dbReference>
<evidence type="ECO:0000313" key="4">
    <source>
        <dbReference type="EMBL" id="SFT37328.1"/>
    </source>
</evidence>
<dbReference type="Pfam" id="PF00196">
    <property type="entry name" value="GerE"/>
    <property type="match status" value="1"/>
</dbReference>
<proteinExistence type="predicted"/>
<dbReference type="InterPro" id="IPR000792">
    <property type="entry name" value="Tscrpt_reg_LuxR_C"/>
</dbReference>
<keyword evidence="1" id="KW-0547">Nucleotide-binding</keyword>
<evidence type="ECO:0000256" key="1">
    <source>
        <dbReference type="ARBA" id="ARBA00022741"/>
    </source>
</evidence>
<dbReference type="InterPro" id="IPR041664">
    <property type="entry name" value="AAA_16"/>
</dbReference>
<dbReference type="SMART" id="SM00421">
    <property type="entry name" value="HTH_LUXR"/>
    <property type="match status" value="1"/>
</dbReference>
<accession>A0A1I6XG19</accession>
<gene>
    <name evidence="4" type="ORF">SAMN05660657_00521</name>
</gene>
<dbReference type="GO" id="GO:0005737">
    <property type="term" value="C:cytoplasm"/>
    <property type="evidence" value="ECO:0007669"/>
    <property type="project" value="TreeGrafter"/>
</dbReference>
<dbReference type="GO" id="GO:0006355">
    <property type="term" value="P:regulation of DNA-templated transcription"/>
    <property type="evidence" value="ECO:0007669"/>
    <property type="project" value="InterPro"/>
</dbReference>
<evidence type="ECO:0000313" key="5">
    <source>
        <dbReference type="Proteomes" id="UP000199546"/>
    </source>
</evidence>
<organism evidence="4 5">
    <name type="scientific">Geodermatophilus amargosae</name>
    <dbReference type="NCBI Taxonomy" id="1296565"/>
    <lineage>
        <taxon>Bacteria</taxon>
        <taxon>Bacillati</taxon>
        <taxon>Actinomycetota</taxon>
        <taxon>Actinomycetes</taxon>
        <taxon>Geodermatophilales</taxon>
        <taxon>Geodermatophilaceae</taxon>
        <taxon>Geodermatophilus</taxon>
    </lineage>
</organism>